<keyword evidence="2" id="KW-1185">Reference proteome</keyword>
<accession>A0AAJ0DAM5</accession>
<dbReference type="SUPFAM" id="SSF55961">
    <property type="entry name" value="Bet v1-like"/>
    <property type="match status" value="1"/>
</dbReference>
<evidence type="ECO:0000313" key="2">
    <source>
        <dbReference type="Proteomes" id="UP001271007"/>
    </source>
</evidence>
<dbReference type="EMBL" id="JAWDJX010000034">
    <property type="protein sequence ID" value="KAK3050242.1"/>
    <property type="molecule type" value="Genomic_DNA"/>
</dbReference>
<proteinExistence type="predicted"/>
<protein>
    <submittedName>
        <fullName evidence="1">Uncharacterized protein</fullName>
    </submittedName>
</protein>
<evidence type="ECO:0000313" key="1">
    <source>
        <dbReference type="EMBL" id="KAK3050242.1"/>
    </source>
</evidence>
<comment type="caution">
    <text evidence="1">The sequence shown here is derived from an EMBL/GenBank/DDBJ whole genome shotgun (WGS) entry which is preliminary data.</text>
</comment>
<organism evidence="1 2">
    <name type="scientific">Extremus antarcticus</name>
    <dbReference type="NCBI Taxonomy" id="702011"/>
    <lineage>
        <taxon>Eukaryota</taxon>
        <taxon>Fungi</taxon>
        <taxon>Dikarya</taxon>
        <taxon>Ascomycota</taxon>
        <taxon>Pezizomycotina</taxon>
        <taxon>Dothideomycetes</taxon>
        <taxon>Dothideomycetidae</taxon>
        <taxon>Mycosphaerellales</taxon>
        <taxon>Extremaceae</taxon>
        <taxon>Extremus</taxon>
    </lineage>
</organism>
<dbReference type="Proteomes" id="UP001271007">
    <property type="component" value="Unassembled WGS sequence"/>
</dbReference>
<name>A0AAJ0DAM5_9PEZI</name>
<gene>
    <name evidence="1" type="ORF">LTR09_008631</name>
</gene>
<reference evidence="1" key="1">
    <citation type="submission" date="2023-04" db="EMBL/GenBank/DDBJ databases">
        <title>Black Yeasts Isolated from many extreme environments.</title>
        <authorList>
            <person name="Coleine C."/>
            <person name="Stajich J.E."/>
            <person name="Selbmann L."/>
        </authorList>
    </citation>
    <scope>NUCLEOTIDE SEQUENCE</scope>
    <source>
        <strain evidence="1">CCFEE 5312</strain>
    </source>
</reference>
<dbReference type="AlphaFoldDB" id="A0AAJ0DAM5"/>
<sequence length="181" mass="20088">MPALPTGPYPGDNVASDAVMIYDQSRLVHAPPADVWPWVLQVGKGRGGWYTPASWEKFLPQSWHATRAVNPIWQNLKPGDRVDDYGFSADDYFIVSEVQPERALVYKSDRYGAFFSWALILHEISGGEASQTLLHLRFRGKIAASGLKKRLLVTGGGIMDHITTAPMLAGLAERAEHSKRQ</sequence>